<keyword evidence="2" id="KW-0695">RNA-directed DNA polymerase</keyword>
<accession>A0A699HZ70</accession>
<evidence type="ECO:0000313" key="2">
    <source>
        <dbReference type="EMBL" id="GEY88388.1"/>
    </source>
</evidence>
<name>A0A699HZ70_TANCI</name>
<comment type="caution">
    <text evidence="2">The sequence shown here is derived from an EMBL/GenBank/DDBJ whole genome shotgun (WGS) entry which is preliminary data.</text>
</comment>
<feature type="non-terminal residue" evidence="2">
    <location>
        <position position="1"/>
    </location>
</feature>
<dbReference type="AlphaFoldDB" id="A0A699HZ70"/>
<dbReference type="Pfam" id="PF13966">
    <property type="entry name" value="zf-RVT"/>
    <property type="match status" value="1"/>
</dbReference>
<proteinExistence type="predicted"/>
<evidence type="ECO:0000259" key="1">
    <source>
        <dbReference type="Pfam" id="PF13966"/>
    </source>
</evidence>
<feature type="domain" description="Reverse transcriptase zinc-binding" evidence="1">
    <location>
        <begin position="61"/>
        <end position="113"/>
    </location>
</feature>
<protein>
    <submittedName>
        <fullName evidence="2">RNA-directed DNA polymerase, eukaryota</fullName>
    </submittedName>
</protein>
<reference evidence="2" key="1">
    <citation type="journal article" date="2019" name="Sci. Rep.">
        <title>Draft genome of Tanacetum cinerariifolium, the natural source of mosquito coil.</title>
        <authorList>
            <person name="Yamashiro T."/>
            <person name="Shiraishi A."/>
            <person name="Satake H."/>
            <person name="Nakayama K."/>
        </authorList>
    </citation>
    <scope>NUCLEOTIDE SEQUENCE</scope>
</reference>
<organism evidence="2">
    <name type="scientific">Tanacetum cinerariifolium</name>
    <name type="common">Dalmatian daisy</name>
    <name type="synonym">Chrysanthemum cinerariifolium</name>
    <dbReference type="NCBI Taxonomy" id="118510"/>
    <lineage>
        <taxon>Eukaryota</taxon>
        <taxon>Viridiplantae</taxon>
        <taxon>Streptophyta</taxon>
        <taxon>Embryophyta</taxon>
        <taxon>Tracheophyta</taxon>
        <taxon>Spermatophyta</taxon>
        <taxon>Magnoliopsida</taxon>
        <taxon>eudicotyledons</taxon>
        <taxon>Gunneridae</taxon>
        <taxon>Pentapetalae</taxon>
        <taxon>asterids</taxon>
        <taxon>campanulids</taxon>
        <taxon>Asterales</taxon>
        <taxon>Asteraceae</taxon>
        <taxon>Asteroideae</taxon>
        <taxon>Anthemideae</taxon>
        <taxon>Anthemidinae</taxon>
        <taxon>Tanacetum</taxon>
    </lineage>
</organism>
<dbReference type="GO" id="GO:0003964">
    <property type="term" value="F:RNA-directed DNA polymerase activity"/>
    <property type="evidence" value="ECO:0007669"/>
    <property type="project" value="UniProtKB-KW"/>
</dbReference>
<dbReference type="EMBL" id="BKCJ010218980">
    <property type="protein sequence ID" value="GEY88388.1"/>
    <property type="molecule type" value="Genomic_DNA"/>
</dbReference>
<keyword evidence="2" id="KW-0548">Nucleotidyltransferase</keyword>
<sequence length="472" mass="54372">SVASKLGSSSVDASFRRSVRDGVERQQWDDLNSVSGSVTLYASKDRWICDLNGNGVFRVKEINVFAWRVRLDRLPTRNNLVRRGVVLDSSLCPLCGLVPDDIHHFLFRCDTAKLVFHRICRWWDQDWHDLLSFSDWNAWFSAIRLPSRIKLILERVFYIHGSRELSRGVFYAKTTFARTKWLFFWKARFETYVKSKDIDLWQVIQNENFYYKIEDLETKLMKETPYELLEDDQKKNLGKNNEAKMTHYNALPYLEYSSKNHVRKFIRAPPLKWRAKVTAIEEAKDLATLPLDELIGNLKVYEMILENDGVVSKTTTKDKVKTLALKVKVTRDQISADSDSQDRSDEDDEEVDLVMAKIDSVKATEIALGTKELSVLTILFPRVVVFMMKSLSSKVAGAEDDEMSLSIKIHKHKKDFDIDLVKLQQGGKDRLLAPQEALNKSVDVTVTKQNSIYCKVKKLPRVVPPIEAALVS</sequence>
<gene>
    <name evidence="2" type="ORF">Tci_460362</name>
</gene>
<keyword evidence="2" id="KW-0808">Transferase</keyword>
<dbReference type="InterPro" id="IPR026960">
    <property type="entry name" value="RVT-Znf"/>
</dbReference>